<dbReference type="RefSeq" id="XP_013326325.1">
    <property type="nucleotide sequence ID" value="XM_013470871.1"/>
</dbReference>
<dbReference type="OrthoDB" id="2093528at2759"/>
<accession>A0A0F4YQ19</accession>
<dbReference type="Gene3D" id="3.40.190.10">
    <property type="entry name" value="Periplasmic binding protein-like II"/>
    <property type="match status" value="2"/>
</dbReference>
<organism evidence="1 2">
    <name type="scientific">Rasamsonia emersonii (strain ATCC 16479 / CBS 393.64 / IMI 116815)</name>
    <dbReference type="NCBI Taxonomy" id="1408163"/>
    <lineage>
        <taxon>Eukaryota</taxon>
        <taxon>Fungi</taxon>
        <taxon>Dikarya</taxon>
        <taxon>Ascomycota</taxon>
        <taxon>Pezizomycotina</taxon>
        <taxon>Eurotiomycetes</taxon>
        <taxon>Eurotiomycetidae</taxon>
        <taxon>Eurotiales</taxon>
        <taxon>Trichocomaceae</taxon>
        <taxon>Rasamsonia</taxon>
    </lineage>
</organism>
<evidence type="ECO:0000313" key="2">
    <source>
        <dbReference type="Proteomes" id="UP000053958"/>
    </source>
</evidence>
<dbReference type="Proteomes" id="UP000053958">
    <property type="component" value="Unassembled WGS sequence"/>
</dbReference>
<evidence type="ECO:0008006" key="3">
    <source>
        <dbReference type="Google" id="ProtNLM"/>
    </source>
</evidence>
<proteinExistence type="predicted"/>
<keyword evidence="2" id="KW-1185">Reference proteome</keyword>
<dbReference type="AlphaFoldDB" id="A0A0F4YQ19"/>
<dbReference type="GeneID" id="25318589"/>
<dbReference type="SUPFAM" id="SSF53850">
    <property type="entry name" value="Periplasmic binding protein-like II"/>
    <property type="match status" value="1"/>
</dbReference>
<sequence>MPPITCNFASALYDRMVPLASGEVRAPGLNVNFIEVEHPRDIFDRMVANREFDASELSASEYITRYVSGDRSFVAIPVFPSRVFRHGFICVNTNKVKEPQDLNGKRVGVQLYTMTAAVWIRGVLQHEYGVDLSSIEWVEGKMEGPGSHGKPSTLPPLAPVKITRNTDPTKSLSDLLESGEIDATIGADVPACLGRAPHIRRLFPDFKSVEKDYYKRTGIFPIMHLVALRREYYEANRFVASALFNALNESKELARRRMESLGALRYMLPWLPQELDDIREVFGEDCWPYGLEENRKTLEALVQFLYEQSMIDRIMPIDELFAPYTLSRLKSCNSPSWQPTIRRNRSHPTGENKHTILIRDRHARRIRIRIDEERVNIPRAPGASEEFHRAELAGPGLEQRAEVARLGEGEARQVAADGAVVDEGSGAGAVLGDGDGEAGCEGWYDDTRYHSAA</sequence>
<dbReference type="EMBL" id="LASV01000325">
    <property type="protein sequence ID" value="KKA19713.1"/>
    <property type="molecule type" value="Genomic_DNA"/>
</dbReference>
<reference evidence="1 2" key="1">
    <citation type="submission" date="2015-04" db="EMBL/GenBank/DDBJ databases">
        <authorList>
            <person name="Heijne W.H."/>
            <person name="Fedorova N.D."/>
            <person name="Nierman W.C."/>
            <person name="Vollebregt A.W."/>
            <person name="Zhao Z."/>
            <person name="Wu L."/>
            <person name="Kumar M."/>
            <person name="Stam H."/>
            <person name="van den Berg M.A."/>
            <person name="Pel H.J."/>
        </authorList>
    </citation>
    <scope>NUCLEOTIDE SEQUENCE [LARGE SCALE GENOMIC DNA]</scope>
    <source>
        <strain evidence="1 2">CBS 393.64</strain>
    </source>
</reference>
<evidence type="ECO:0000313" key="1">
    <source>
        <dbReference type="EMBL" id="KKA19713.1"/>
    </source>
</evidence>
<protein>
    <recommendedName>
        <fullName evidence="3">4,5-dihydroxyphthalate decarboxylase</fullName>
    </recommendedName>
</protein>
<comment type="caution">
    <text evidence="1">The sequence shown here is derived from an EMBL/GenBank/DDBJ whole genome shotgun (WGS) entry which is preliminary data.</text>
</comment>
<name>A0A0F4YQ19_RASE3</name>
<gene>
    <name evidence="1" type="ORF">T310_6284</name>
</gene>